<keyword evidence="1" id="KW-0472">Membrane</keyword>
<comment type="caution">
    <text evidence="2">The sequence shown here is derived from an EMBL/GenBank/DDBJ whole genome shotgun (WGS) entry which is preliminary data.</text>
</comment>
<evidence type="ECO:0000313" key="3">
    <source>
        <dbReference type="Proteomes" id="UP000823632"/>
    </source>
</evidence>
<protein>
    <recommendedName>
        <fullName evidence="4">AlgX/AlgJ SGNH hydrolase-like domain-containing protein</fullName>
    </recommendedName>
</protein>
<name>A0A9D9H0A7_9BACT</name>
<reference evidence="2" key="2">
    <citation type="journal article" date="2021" name="PeerJ">
        <title>Extensive microbial diversity within the chicken gut microbiome revealed by metagenomics and culture.</title>
        <authorList>
            <person name="Gilroy R."/>
            <person name="Ravi A."/>
            <person name="Getino M."/>
            <person name="Pursley I."/>
            <person name="Horton D.L."/>
            <person name="Alikhan N.F."/>
            <person name="Baker D."/>
            <person name="Gharbi K."/>
            <person name="Hall N."/>
            <person name="Watson M."/>
            <person name="Adriaenssens E.M."/>
            <person name="Foster-Nyarko E."/>
            <person name="Jarju S."/>
            <person name="Secka A."/>
            <person name="Antonio M."/>
            <person name="Oren A."/>
            <person name="Chaudhuri R.R."/>
            <person name="La Ragione R."/>
            <person name="Hildebrand F."/>
            <person name="Pallen M.J."/>
        </authorList>
    </citation>
    <scope>NUCLEOTIDE SEQUENCE</scope>
    <source>
        <strain evidence="2">10192</strain>
    </source>
</reference>
<keyword evidence="1" id="KW-1133">Transmembrane helix</keyword>
<dbReference type="GO" id="GO:0042121">
    <property type="term" value="P:alginic acid biosynthetic process"/>
    <property type="evidence" value="ECO:0007669"/>
    <property type="project" value="UniProtKB-KW"/>
</dbReference>
<dbReference type="Proteomes" id="UP000823632">
    <property type="component" value="Unassembled WGS sequence"/>
</dbReference>
<sequence length="484" mass="57217">MQTLHLTGGATLTLSDIRLKDHKYKLNALDKFSAKGADLKISDNQLVITPKEESFELLYNKQLKVRGSIKFDVKILLIIIILTYLAGYKLTSYLADFKIEENKSRIDIIFLTIFFIMLFIPMMKISDDEISKKENRRLAAYKPFIEHNEINFNFGKDFDSWFSDRFLLREEIIPVYNYMNYLLHTDYVQLKTIHLYKSTNWMLGNGIEIPFTETQLKQISSNLFKLKKFCNDNNIKLYVIIAPGKNSYQQNVDKILKKVTPNRTVALVEYAKVNYGLDIIYPEATFRNADKNEYIYFKTDHHLTDYGAYLMYSQLINKMKTDFPLLSVTPEGDFNTYKRTLCRYESDHNFREGETYRGAAVNAEKLLNTEYLYYDYKYPETITIKKDKNNYEYPFLHLNSKGHYKLMILGNSYQENITYFLNTNFKEIRKFRLNSSLETPKRRYETEMRPYEKIAEDYKPDAVLLIVTSGYAENLTKMYPSEEE</sequence>
<dbReference type="GO" id="GO:0042597">
    <property type="term" value="C:periplasmic space"/>
    <property type="evidence" value="ECO:0007669"/>
    <property type="project" value="UniProtKB-SubCell"/>
</dbReference>
<feature type="transmembrane region" description="Helical" evidence="1">
    <location>
        <begin position="71"/>
        <end position="88"/>
    </location>
</feature>
<gene>
    <name evidence="2" type="ORF">IAC76_02665</name>
</gene>
<dbReference type="AlphaFoldDB" id="A0A9D9H0A7"/>
<evidence type="ECO:0008006" key="4">
    <source>
        <dbReference type="Google" id="ProtNLM"/>
    </source>
</evidence>
<dbReference type="InterPro" id="IPR025945">
    <property type="entry name" value="DHHW"/>
</dbReference>
<keyword evidence="1" id="KW-0812">Transmembrane</keyword>
<evidence type="ECO:0000313" key="2">
    <source>
        <dbReference type="EMBL" id="MBO8430268.1"/>
    </source>
</evidence>
<reference evidence="2" key="1">
    <citation type="submission" date="2020-10" db="EMBL/GenBank/DDBJ databases">
        <authorList>
            <person name="Gilroy R."/>
        </authorList>
    </citation>
    <scope>NUCLEOTIDE SEQUENCE</scope>
    <source>
        <strain evidence="2">10192</strain>
    </source>
</reference>
<feature type="transmembrane region" description="Helical" evidence="1">
    <location>
        <begin position="108"/>
        <end position="126"/>
    </location>
</feature>
<evidence type="ECO:0000256" key="1">
    <source>
        <dbReference type="SAM" id="Phobius"/>
    </source>
</evidence>
<proteinExistence type="predicted"/>
<dbReference type="GO" id="GO:0016740">
    <property type="term" value="F:transferase activity"/>
    <property type="evidence" value="ECO:0007669"/>
    <property type="project" value="UniProtKB-KW"/>
</dbReference>
<dbReference type="Pfam" id="PF14286">
    <property type="entry name" value="DHHW"/>
    <property type="match status" value="1"/>
</dbReference>
<organism evidence="2 3">
    <name type="scientific">Candidatus Scatousia excrementipullorum</name>
    <dbReference type="NCBI Taxonomy" id="2840936"/>
    <lineage>
        <taxon>Bacteria</taxon>
        <taxon>Candidatus Scatousia</taxon>
    </lineage>
</organism>
<dbReference type="EMBL" id="JADIND010000057">
    <property type="protein sequence ID" value="MBO8430268.1"/>
    <property type="molecule type" value="Genomic_DNA"/>
</dbReference>
<accession>A0A9D9H0A7</accession>